<gene>
    <name evidence="2" type="ORF">CDEB00056_LOCUS1450</name>
</gene>
<protein>
    <submittedName>
        <fullName evidence="2">Uncharacterized protein</fullName>
    </submittedName>
</protein>
<sequence length="509" mass="54298">MRSTRRLSQPVLTFLTQSPQHSRRAQSLLQHHFNVQACPDPDGSVRGVANNGTVDKMSTDGLNDMFPPFPFSNPTTWHSALSMDTTSTAFFHFLSLDDGSGSGSVTRNGTDIDDGTDTDGISLIAITDSNAHSKSEMVQETRDIIAAQAHHSDDNGHGAGINKMKFKGMKLLLSSKLRRHISASDVGLKDGLPLLHLPVPQTQSQTQTSPKGKENASGQVTSASASTSLREIVIPFFDNVTYPNGHTVLSALSQSMMDRPKTGLYQWPSSSSNANDSKNSDKESEGSGGGIILRPLPLGSADLFLPPPSLVFSCSSLKDEIHAITTSNTPITSSPTSPSPQSSSSLSSFPLSSPTLHPVGRNSNSPGQLMVIHPSLHGLDVRLCESKTLSPFFAEAQDSLLAGSLGDLQNVNVVVEGGRDKQKNKYNSNKNAASNSDSNVEVTKTQGNRNSGNGGKVDAMNGLGDCWVEFRASMKQPKGFFKGMLGGNGRGKIPSRSDRIAKPPDLPYE</sequence>
<feature type="region of interest" description="Disordered" evidence="1">
    <location>
        <begin position="419"/>
        <end position="456"/>
    </location>
</feature>
<feature type="region of interest" description="Disordered" evidence="1">
    <location>
        <begin position="201"/>
        <end position="224"/>
    </location>
</feature>
<name>A0A7S3PV06_9STRA</name>
<accession>A0A7S3PV06</accession>
<feature type="region of interest" description="Disordered" evidence="1">
    <location>
        <begin position="262"/>
        <end position="292"/>
    </location>
</feature>
<feature type="compositionally biased region" description="Low complexity" evidence="1">
    <location>
        <begin position="425"/>
        <end position="439"/>
    </location>
</feature>
<reference evidence="2" key="1">
    <citation type="submission" date="2021-01" db="EMBL/GenBank/DDBJ databases">
        <authorList>
            <person name="Corre E."/>
            <person name="Pelletier E."/>
            <person name="Niang G."/>
            <person name="Scheremetjew M."/>
            <person name="Finn R."/>
            <person name="Kale V."/>
            <person name="Holt S."/>
            <person name="Cochrane G."/>
            <person name="Meng A."/>
            <person name="Brown T."/>
            <person name="Cohen L."/>
        </authorList>
    </citation>
    <scope>NUCLEOTIDE SEQUENCE</scope>
    <source>
        <strain evidence="2">MM31A-1</strain>
    </source>
</reference>
<feature type="region of interest" description="Disordered" evidence="1">
    <location>
        <begin position="326"/>
        <end position="366"/>
    </location>
</feature>
<organism evidence="2">
    <name type="scientific">Chaetoceros debilis</name>
    <dbReference type="NCBI Taxonomy" id="122233"/>
    <lineage>
        <taxon>Eukaryota</taxon>
        <taxon>Sar</taxon>
        <taxon>Stramenopiles</taxon>
        <taxon>Ochrophyta</taxon>
        <taxon>Bacillariophyta</taxon>
        <taxon>Coscinodiscophyceae</taxon>
        <taxon>Chaetocerotophycidae</taxon>
        <taxon>Chaetocerotales</taxon>
        <taxon>Chaetocerotaceae</taxon>
        <taxon>Chaetoceros</taxon>
    </lineage>
</organism>
<feature type="compositionally biased region" description="Polar residues" evidence="1">
    <location>
        <begin position="440"/>
        <end position="451"/>
    </location>
</feature>
<feature type="region of interest" description="Disordered" evidence="1">
    <location>
        <begin position="479"/>
        <end position="509"/>
    </location>
</feature>
<feature type="compositionally biased region" description="Low complexity" evidence="1">
    <location>
        <begin position="326"/>
        <end position="356"/>
    </location>
</feature>
<evidence type="ECO:0000313" key="2">
    <source>
        <dbReference type="EMBL" id="CAE0456609.1"/>
    </source>
</evidence>
<evidence type="ECO:0000256" key="1">
    <source>
        <dbReference type="SAM" id="MobiDB-lite"/>
    </source>
</evidence>
<dbReference type="AlphaFoldDB" id="A0A7S3PV06"/>
<proteinExistence type="predicted"/>
<dbReference type="EMBL" id="HBIO01002008">
    <property type="protein sequence ID" value="CAE0456609.1"/>
    <property type="molecule type" value="Transcribed_RNA"/>
</dbReference>